<dbReference type="PANTHER" id="PTHR16631">
    <property type="entry name" value="GLUCAN 1,3-BETA-GLUCOSIDASE"/>
    <property type="match status" value="1"/>
</dbReference>
<evidence type="ECO:0000256" key="1">
    <source>
        <dbReference type="ARBA" id="ARBA00004196"/>
    </source>
</evidence>
<dbReference type="Proteomes" id="UP001378960">
    <property type="component" value="Unassembled WGS sequence"/>
</dbReference>
<evidence type="ECO:0000256" key="5">
    <source>
        <dbReference type="SAM" id="SignalP"/>
    </source>
</evidence>
<dbReference type="PANTHER" id="PTHR16631:SF14">
    <property type="entry name" value="FAMILY 17 GLUCOSIDASE SCW10-RELATED"/>
    <property type="match status" value="1"/>
</dbReference>
<feature type="compositionally biased region" description="Pro residues" evidence="4">
    <location>
        <begin position="38"/>
        <end position="50"/>
    </location>
</feature>
<evidence type="ECO:0000313" key="6">
    <source>
        <dbReference type="EMBL" id="GMM44542.1"/>
    </source>
</evidence>
<protein>
    <submittedName>
        <fullName evidence="6">Family 17 glucosidase</fullName>
    </submittedName>
</protein>
<dbReference type="Gene3D" id="3.20.20.80">
    <property type="entry name" value="Glycosidases"/>
    <property type="match status" value="1"/>
</dbReference>
<evidence type="ECO:0000256" key="3">
    <source>
        <dbReference type="ARBA" id="ARBA00022801"/>
    </source>
</evidence>
<dbReference type="InterPro" id="IPR017853">
    <property type="entry name" value="GH"/>
</dbReference>
<dbReference type="GO" id="GO:0009986">
    <property type="term" value="C:cell surface"/>
    <property type="evidence" value="ECO:0007669"/>
    <property type="project" value="TreeGrafter"/>
</dbReference>
<evidence type="ECO:0000256" key="4">
    <source>
        <dbReference type="SAM" id="MobiDB-lite"/>
    </source>
</evidence>
<dbReference type="AlphaFoldDB" id="A0AAV5R0K2"/>
<evidence type="ECO:0000313" key="7">
    <source>
        <dbReference type="Proteomes" id="UP001378960"/>
    </source>
</evidence>
<evidence type="ECO:0000256" key="2">
    <source>
        <dbReference type="ARBA" id="ARBA00008773"/>
    </source>
</evidence>
<feature type="compositionally biased region" description="Low complexity" evidence="4">
    <location>
        <begin position="101"/>
        <end position="150"/>
    </location>
</feature>
<gene>
    <name evidence="6" type="ORF">DAPK24_011170</name>
</gene>
<comment type="subcellular location">
    <subcellularLocation>
        <location evidence="1">Cell envelope</location>
    </subcellularLocation>
</comment>
<keyword evidence="3" id="KW-0378">Hydrolase</keyword>
<accession>A0AAV5R0K2</accession>
<feature type="chain" id="PRO_5043405825" evidence="5">
    <location>
        <begin position="21"/>
        <end position="410"/>
    </location>
</feature>
<keyword evidence="7" id="KW-1185">Reference proteome</keyword>
<name>A0AAV5R0K2_PICKL</name>
<dbReference type="SUPFAM" id="SSF51445">
    <property type="entry name" value="(Trans)glycosidases"/>
    <property type="match status" value="1"/>
</dbReference>
<proteinExistence type="inferred from homology"/>
<feature type="region of interest" description="Disordered" evidence="4">
    <location>
        <begin position="101"/>
        <end position="156"/>
    </location>
</feature>
<reference evidence="6 7" key="1">
    <citation type="journal article" date="2023" name="Elife">
        <title>Identification of key yeast species and microbe-microbe interactions impacting larval growth of Drosophila in the wild.</title>
        <authorList>
            <person name="Mure A."/>
            <person name="Sugiura Y."/>
            <person name="Maeda R."/>
            <person name="Honda K."/>
            <person name="Sakurai N."/>
            <person name="Takahashi Y."/>
            <person name="Watada M."/>
            <person name="Katoh T."/>
            <person name="Gotoh A."/>
            <person name="Gotoh Y."/>
            <person name="Taniguchi I."/>
            <person name="Nakamura K."/>
            <person name="Hayashi T."/>
            <person name="Katayama T."/>
            <person name="Uemura T."/>
            <person name="Hattori Y."/>
        </authorList>
    </citation>
    <scope>NUCLEOTIDE SEQUENCE [LARGE SCALE GENOMIC DNA]</scope>
    <source>
        <strain evidence="6 7">PK-24</strain>
    </source>
</reference>
<feature type="signal peptide" evidence="5">
    <location>
        <begin position="1"/>
        <end position="20"/>
    </location>
</feature>
<organism evidence="6 7">
    <name type="scientific">Pichia kluyveri</name>
    <name type="common">Yeast</name>
    <dbReference type="NCBI Taxonomy" id="36015"/>
    <lineage>
        <taxon>Eukaryota</taxon>
        <taxon>Fungi</taxon>
        <taxon>Dikarya</taxon>
        <taxon>Ascomycota</taxon>
        <taxon>Saccharomycotina</taxon>
        <taxon>Pichiomycetes</taxon>
        <taxon>Pichiales</taxon>
        <taxon>Pichiaceae</taxon>
        <taxon>Pichia</taxon>
    </lineage>
</organism>
<dbReference type="GO" id="GO:0009277">
    <property type="term" value="C:fungal-type cell wall"/>
    <property type="evidence" value="ECO:0007669"/>
    <property type="project" value="TreeGrafter"/>
</dbReference>
<dbReference type="EMBL" id="BTGB01000001">
    <property type="protein sequence ID" value="GMM44542.1"/>
    <property type="molecule type" value="Genomic_DNA"/>
</dbReference>
<dbReference type="GO" id="GO:0042973">
    <property type="term" value="F:glucan endo-1,3-beta-D-glucosidase activity"/>
    <property type="evidence" value="ECO:0007669"/>
    <property type="project" value="TreeGrafter"/>
</dbReference>
<dbReference type="GO" id="GO:0005576">
    <property type="term" value="C:extracellular region"/>
    <property type="evidence" value="ECO:0007669"/>
    <property type="project" value="TreeGrafter"/>
</dbReference>
<comment type="caution">
    <text evidence="6">The sequence shown here is derived from an EMBL/GenBank/DDBJ whole genome shotgun (WGS) entry which is preliminary data.</text>
</comment>
<keyword evidence="5" id="KW-0732">Signal</keyword>
<feature type="region of interest" description="Disordered" evidence="4">
    <location>
        <begin position="23"/>
        <end position="51"/>
    </location>
</feature>
<sequence length="410" mass="43603">MNPLLFYYLSLALAVPLGEKNHIHHQHKRAPNADPVADPQPVPQPQPIAAPSPETVYVTNIVMMDQFDDTATSTTALDSTPTSTSTDTPNFSIQLVNKNLQSEASPSSTDSSPTTTPESTTESTTVSVTTSEIASSSTANSETAQSTAQSNNSSGSYSGAKGITYSPYSNSGQCKSSSEIASDMEKLSEFTLIRVYAPDCNVISALLDSLSSNQQIFAGLFYLDSIQSDAELLATQVKSSSRGWDAIYAVAVGNEWVNSGTYSADTVVGAVSKGRSILQSLGYTGKVVTVDTVPAYQNNPTLCDASDFAAVNQHAFWNGNIAPENSGKFISDSIDSMSSLCNKDVLICETGWPTQGQTFGSLGVPGKSQQSEAIQSIISAVGDKVILFTTYNDLWKQPGSYGVEQYWGLF</sequence>
<comment type="similarity">
    <text evidence="2">Belongs to the glycosyl hydrolase 17 family.</text>
</comment>
<dbReference type="InterPro" id="IPR050732">
    <property type="entry name" value="Beta-glucan_modifiers"/>
</dbReference>
<dbReference type="GO" id="GO:0071555">
    <property type="term" value="P:cell wall organization"/>
    <property type="evidence" value="ECO:0007669"/>
    <property type="project" value="TreeGrafter"/>
</dbReference>